<dbReference type="PANTHER" id="PTHR43592">
    <property type="entry name" value="CAAX AMINO TERMINAL PROTEASE"/>
    <property type="match status" value="1"/>
</dbReference>
<dbReference type="RefSeq" id="WP_055155631.1">
    <property type="nucleotide sequence ID" value="NZ_CYXR01000002.1"/>
</dbReference>
<protein>
    <submittedName>
        <fullName evidence="3">CAAX amino terminal protease self-immunity</fullName>
    </submittedName>
</protein>
<keyword evidence="1" id="KW-0472">Membrane</keyword>
<feature type="transmembrane region" description="Helical" evidence="1">
    <location>
        <begin position="232"/>
        <end position="259"/>
    </location>
</feature>
<dbReference type="EMBL" id="CYXR01000002">
    <property type="protein sequence ID" value="CUM73741.1"/>
    <property type="molecule type" value="Genomic_DNA"/>
</dbReference>
<dbReference type="InterPro" id="IPR003675">
    <property type="entry name" value="Rce1/LyrA-like_dom"/>
</dbReference>
<keyword evidence="1" id="KW-0812">Transmembrane</keyword>
<evidence type="ECO:0000313" key="3">
    <source>
        <dbReference type="EMBL" id="CUM73741.1"/>
    </source>
</evidence>
<dbReference type="GO" id="GO:0006508">
    <property type="term" value="P:proteolysis"/>
    <property type="evidence" value="ECO:0007669"/>
    <property type="project" value="UniProtKB-KW"/>
</dbReference>
<feature type="transmembrane region" description="Helical" evidence="1">
    <location>
        <begin position="119"/>
        <end position="141"/>
    </location>
</feature>
<dbReference type="GO" id="GO:0004175">
    <property type="term" value="F:endopeptidase activity"/>
    <property type="evidence" value="ECO:0007669"/>
    <property type="project" value="UniProtKB-ARBA"/>
</dbReference>
<dbReference type="AlphaFoldDB" id="A0A173R7B8"/>
<proteinExistence type="predicted"/>
<keyword evidence="3" id="KW-0378">Hydrolase</keyword>
<feature type="transmembrane region" description="Helical" evidence="1">
    <location>
        <begin position="153"/>
        <end position="173"/>
    </location>
</feature>
<feature type="transmembrane region" description="Helical" evidence="1">
    <location>
        <begin position="40"/>
        <end position="57"/>
    </location>
</feature>
<sequence>MNKKTWKPYAAIVLILLYGVDIFWLSGFCVYYFGEWGIPMYEGLLAVLALGIVVLFREDVKRAFPFHRPTIAKTVGTLLMWIGTLLITMIPTSILLYVFPEQMSGATESVSELSGGLPFWLAFLLICVTPAIFEEIAFRGGLFSCFRGFRSPWPAILISAAVFGAFHGSFWRFVPTAMLGIAMGYLLAETDNMFYNMFFHLINNALPTLLLQLTSSVTSEQMESAEAMASTGILLVTVAVYFIYASAGPFLIYAGNYLIHKGQPGYDRGLLPREKKKTLLGLVLVSSVFLGLGILLFGIGMFE</sequence>
<feature type="transmembrane region" description="Helical" evidence="1">
    <location>
        <begin position="78"/>
        <end position="99"/>
    </location>
</feature>
<name>A0A173R7B8_9FIRM</name>
<organism evidence="3 4">
    <name type="scientific">Coprococcus comes</name>
    <dbReference type="NCBI Taxonomy" id="410072"/>
    <lineage>
        <taxon>Bacteria</taxon>
        <taxon>Bacillati</taxon>
        <taxon>Bacillota</taxon>
        <taxon>Clostridia</taxon>
        <taxon>Lachnospirales</taxon>
        <taxon>Lachnospiraceae</taxon>
        <taxon>Coprococcus</taxon>
    </lineage>
</organism>
<evidence type="ECO:0000259" key="2">
    <source>
        <dbReference type="Pfam" id="PF02517"/>
    </source>
</evidence>
<keyword evidence="3" id="KW-0645">Protease</keyword>
<feature type="transmembrane region" description="Helical" evidence="1">
    <location>
        <begin position="12"/>
        <end position="34"/>
    </location>
</feature>
<dbReference type="PANTHER" id="PTHR43592:SF15">
    <property type="entry name" value="CAAX AMINO TERMINAL PROTEASE FAMILY PROTEIN"/>
    <property type="match status" value="1"/>
</dbReference>
<keyword evidence="1" id="KW-1133">Transmembrane helix</keyword>
<dbReference type="Pfam" id="PF02517">
    <property type="entry name" value="Rce1-like"/>
    <property type="match status" value="1"/>
</dbReference>
<gene>
    <name evidence="3" type="ORF">ERS852574_00376</name>
</gene>
<evidence type="ECO:0000313" key="4">
    <source>
        <dbReference type="Proteomes" id="UP000095727"/>
    </source>
</evidence>
<dbReference type="Proteomes" id="UP000095727">
    <property type="component" value="Unassembled WGS sequence"/>
</dbReference>
<feature type="domain" description="CAAX prenyl protease 2/Lysostaphin resistance protein A-like" evidence="2">
    <location>
        <begin position="119"/>
        <end position="206"/>
    </location>
</feature>
<accession>A0A173R7B8</accession>
<reference evidence="3 4" key="1">
    <citation type="submission" date="2015-09" db="EMBL/GenBank/DDBJ databases">
        <authorList>
            <consortium name="Pathogen Informatics"/>
        </authorList>
    </citation>
    <scope>NUCLEOTIDE SEQUENCE [LARGE SCALE GENOMIC DNA]</scope>
    <source>
        <strain evidence="3 4">2789STDY5834962</strain>
    </source>
</reference>
<feature type="transmembrane region" description="Helical" evidence="1">
    <location>
        <begin position="279"/>
        <end position="302"/>
    </location>
</feature>
<evidence type="ECO:0000256" key="1">
    <source>
        <dbReference type="SAM" id="Phobius"/>
    </source>
</evidence>
<dbReference type="GO" id="GO:0080120">
    <property type="term" value="P:CAAX-box protein maturation"/>
    <property type="evidence" value="ECO:0007669"/>
    <property type="project" value="UniProtKB-ARBA"/>
</dbReference>